<dbReference type="FunFam" id="3.40.50.150:FF:000621">
    <property type="entry name" value="Nicotinamide N-methyltransferase, putative"/>
    <property type="match status" value="1"/>
</dbReference>
<dbReference type="PANTHER" id="PTHR10867">
    <property type="entry name" value="NNMT/PNMT/TEMT FAMILY MEMBER"/>
    <property type="match status" value="1"/>
</dbReference>
<protein>
    <submittedName>
        <fullName evidence="5">Putative nicotinamide n-methyltransferase</fullName>
    </submittedName>
</protein>
<dbReference type="InterPro" id="IPR029063">
    <property type="entry name" value="SAM-dependent_MTases_sf"/>
</dbReference>
<evidence type="ECO:0000256" key="3">
    <source>
        <dbReference type="ARBA" id="ARBA00022679"/>
    </source>
</evidence>
<dbReference type="Gene3D" id="3.40.50.150">
    <property type="entry name" value="Vaccinia Virus protein VP39"/>
    <property type="match status" value="1"/>
</dbReference>
<reference evidence="5" key="1">
    <citation type="submission" date="2019-12" db="EMBL/GenBank/DDBJ databases">
        <title>An insight into the sialome of adult female Ixodes ricinus ticks feeding for 6 days.</title>
        <authorList>
            <person name="Perner J."/>
            <person name="Ribeiro J.M.C."/>
        </authorList>
    </citation>
    <scope>NUCLEOTIDE SEQUENCE</scope>
    <source>
        <strain evidence="5">Semi-engorged</strain>
        <tissue evidence="5">Salivary glands</tissue>
    </source>
</reference>
<dbReference type="InterPro" id="IPR053384">
    <property type="entry name" value="SAM-dep_methyltransferase"/>
</dbReference>
<dbReference type="GO" id="GO:0032259">
    <property type="term" value="P:methylation"/>
    <property type="evidence" value="ECO:0007669"/>
    <property type="project" value="UniProtKB-KW"/>
</dbReference>
<evidence type="ECO:0000256" key="1">
    <source>
        <dbReference type="ARBA" id="ARBA00007996"/>
    </source>
</evidence>
<sequence>MSTEEIREQYLRDFLPQKYWELQQANVSLRLFYQRELHYIFNSPVSESWRTLLDVGCGPTVANIFPATRKVRSIVLSDLVPRNREELEKWMEKAPDAMDWSFMSEPLAILEGYQDAKMGAMDIEERTRGAVKKVVPCDVLGPNVLPEEHKEAFDVVLSILCIQSASQNETTHQEANRNVSSLIRKGGHLILCGTAESTGYLVGDVTFPDLRLSKAMVEDALSRSGLETIRWSALDDPYTPESQNRCDFAFVVLAEKL</sequence>
<dbReference type="PROSITE" id="PS51681">
    <property type="entry name" value="SAM_MT_NNMT_PNMT_TEMT"/>
    <property type="match status" value="1"/>
</dbReference>
<dbReference type="InterPro" id="IPR000940">
    <property type="entry name" value="NNMT_TEMT_trans"/>
</dbReference>
<dbReference type="Pfam" id="PF01234">
    <property type="entry name" value="NNMT_PNMT_TEMT"/>
    <property type="match status" value="1"/>
</dbReference>
<keyword evidence="2 5" id="KW-0489">Methyltransferase</keyword>
<name>A0A6B0V620_IXORI</name>
<keyword evidence="4" id="KW-0949">S-adenosyl-L-methionine</keyword>
<accession>A0A6B0V620</accession>
<evidence type="ECO:0000256" key="2">
    <source>
        <dbReference type="ARBA" id="ARBA00022603"/>
    </source>
</evidence>
<evidence type="ECO:0000256" key="4">
    <source>
        <dbReference type="ARBA" id="ARBA00022691"/>
    </source>
</evidence>
<dbReference type="NCBIfam" id="NF041360">
    <property type="entry name" value="GntF_guanitoxin"/>
    <property type="match status" value="1"/>
</dbReference>
<proteinExistence type="inferred from homology"/>
<dbReference type="PANTHER" id="PTHR10867:SF17">
    <property type="entry name" value="NICOTINAMIDE N-METHYLTRANSFERASE"/>
    <property type="match status" value="1"/>
</dbReference>
<keyword evidence="3 5" id="KW-0808">Transferase</keyword>
<dbReference type="AlphaFoldDB" id="A0A6B0V620"/>
<dbReference type="EMBL" id="GIFC01015172">
    <property type="protein sequence ID" value="MXU97255.1"/>
    <property type="molecule type" value="Transcribed_RNA"/>
</dbReference>
<dbReference type="GO" id="GO:0005829">
    <property type="term" value="C:cytosol"/>
    <property type="evidence" value="ECO:0007669"/>
    <property type="project" value="TreeGrafter"/>
</dbReference>
<comment type="similarity">
    <text evidence="1">Belongs to the class I-like SAM-binding methyltransferase superfamily. NNMT/PNMT/TEMT family.</text>
</comment>
<evidence type="ECO:0000313" key="5">
    <source>
        <dbReference type="EMBL" id="MXU97255.1"/>
    </source>
</evidence>
<organism evidence="5">
    <name type="scientific">Ixodes ricinus</name>
    <name type="common">Common tick</name>
    <name type="synonym">Acarus ricinus</name>
    <dbReference type="NCBI Taxonomy" id="34613"/>
    <lineage>
        <taxon>Eukaryota</taxon>
        <taxon>Metazoa</taxon>
        <taxon>Ecdysozoa</taxon>
        <taxon>Arthropoda</taxon>
        <taxon>Chelicerata</taxon>
        <taxon>Arachnida</taxon>
        <taxon>Acari</taxon>
        <taxon>Parasitiformes</taxon>
        <taxon>Ixodida</taxon>
        <taxon>Ixodoidea</taxon>
        <taxon>Ixodidae</taxon>
        <taxon>Ixodinae</taxon>
        <taxon>Ixodes</taxon>
    </lineage>
</organism>
<dbReference type="GO" id="GO:0008170">
    <property type="term" value="F:N-methyltransferase activity"/>
    <property type="evidence" value="ECO:0007669"/>
    <property type="project" value="TreeGrafter"/>
</dbReference>
<dbReference type="SUPFAM" id="SSF53335">
    <property type="entry name" value="S-adenosyl-L-methionine-dependent methyltransferases"/>
    <property type="match status" value="1"/>
</dbReference>